<evidence type="ECO:0000259" key="8">
    <source>
        <dbReference type="Pfam" id="PF00808"/>
    </source>
</evidence>
<evidence type="ECO:0000256" key="7">
    <source>
        <dbReference type="ARBA" id="ARBA00023242"/>
    </source>
</evidence>
<dbReference type="InterPro" id="IPR027113">
    <property type="entry name" value="Transc_fact_NFYB/HAP3"/>
</dbReference>
<dbReference type="GO" id="GO:0016602">
    <property type="term" value="C:CCAAT-binding factor complex"/>
    <property type="evidence" value="ECO:0007669"/>
    <property type="project" value="InterPro"/>
</dbReference>
<dbReference type="EMBL" id="KU366700">
    <property type="protein sequence ID" value="ALX18675.1"/>
    <property type="molecule type" value="mRNA"/>
</dbReference>
<gene>
    <name evidence="9" type="primary">NF-YB2</name>
</gene>
<keyword evidence="7" id="KW-0539">Nucleus</keyword>
<dbReference type="PANTHER" id="PTHR11064">
    <property type="entry name" value="CCAAT-BINDING TRANSCRIPTION FACTOR-RELATED"/>
    <property type="match status" value="1"/>
</dbReference>
<evidence type="ECO:0000256" key="3">
    <source>
        <dbReference type="ARBA" id="ARBA00023015"/>
    </source>
</evidence>
<comment type="similarity">
    <text evidence="2">Belongs to the NFYB/HAP3 subunit family.</text>
</comment>
<dbReference type="GO" id="GO:0046982">
    <property type="term" value="F:protein heterodimerization activity"/>
    <property type="evidence" value="ECO:0007669"/>
    <property type="project" value="InterPro"/>
</dbReference>
<accession>A0A182BAE3</accession>
<dbReference type="PRINTS" id="PR00615">
    <property type="entry name" value="CCAATSUBUNTA"/>
</dbReference>
<dbReference type="GO" id="GO:0001228">
    <property type="term" value="F:DNA-binding transcription activator activity, RNA polymerase II-specific"/>
    <property type="evidence" value="ECO:0007669"/>
    <property type="project" value="InterPro"/>
</dbReference>
<keyword evidence="4" id="KW-0238">DNA-binding</keyword>
<protein>
    <submittedName>
        <fullName evidence="9">Nuclear factor-Y subunit B2</fullName>
    </submittedName>
</protein>
<evidence type="ECO:0000256" key="5">
    <source>
        <dbReference type="ARBA" id="ARBA00023159"/>
    </source>
</evidence>
<dbReference type="Gene3D" id="1.10.20.10">
    <property type="entry name" value="Histone, subunit A"/>
    <property type="match status" value="1"/>
</dbReference>
<organism evidence="9">
    <name type="scientific">Schmidtea mediterranea</name>
    <name type="common">Freshwater planarian flatworm</name>
    <dbReference type="NCBI Taxonomy" id="79327"/>
    <lineage>
        <taxon>Eukaryota</taxon>
        <taxon>Metazoa</taxon>
        <taxon>Spiralia</taxon>
        <taxon>Lophotrochozoa</taxon>
        <taxon>Platyhelminthes</taxon>
        <taxon>Rhabditophora</taxon>
        <taxon>Seriata</taxon>
        <taxon>Tricladida</taxon>
        <taxon>Continenticola</taxon>
        <taxon>Geoplanoidea</taxon>
        <taxon>Dugesiidae</taxon>
        <taxon>Schmidtea</taxon>
    </lineage>
</organism>
<proteinExistence type="evidence at transcript level"/>
<feature type="domain" description="Transcription factor CBF/NF-Y/archaeal histone" evidence="8">
    <location>
        <begin position="48"/>
        <end position="112"/>
    </location>
</feature>
<keyword evidence="3" id="KW-0805">Transcription regulation</keyword>
<dbReference type="AlphaFoldDB" id="A0A182BAE3"/>
<keyword evidence="5" id="KW-0010">Activator</keyword>
<evidence type="ECO:0000256" key="4">
    <source>
        <dbReference type="ARBA" id="ARBA00023125"/>
    </source>
</evidence>
<evidence type="ECO:0000313" key="9">
    <source>
        <dbReference type="EMBL" id="ALX18675.1"/>
    </source>
</evidence>
<dbReference type="InterPro" id="IPR003958">
    <property type="entry name" value="CBFA_NFYB_domain"/>
</dbReference>
<dbReference type="FunFam" id="1.10.20.10:FF:000110">
    <property type="entry name" value="Nuclear factor Y, subunit B1"/>
    <property type="match status" value="1"/>
</dbReference>
<evidence type="ECO:0000256" key="2">
    <source>
        <dbReference type="ARBA" id="ARBA00009053"/>
    </source>
</evidence>
<comment type="subcellular location">
    <subcellularLocation>
        <location evidence="1">Nucleus</location>
    </subcellularLocation>
</comment>
<dbReference type="PANTHER" id="PTHR11064:SF9">
    <property type="entry name" value="NUCLEAR TRANSCRIPTION FACTOR Y SUBUNIT BETA"/>
    <property type="match status" value="1"/>
</dbReference>
<keyword evidence="6" id="KW-0804">Transcription</keyword>
<dbReference type="Pfam" id="PF00808">
    <property type="entry name" value="CBFD_NFYB_HMF"/>
    <property type="match status" value="1"/>
</dbReference>
<name>A0A182BAE3_SCHMD</name>
<dbReference type="CDD" id="cd22907">
    <property type="entry name" value="HFD_NFYB"/>
    <property type="match status" value="1"/>
</dbReference>
<dbReference type="InterPro" id="IPR009072">
    <property type="entry name" value="Histone-fold"/>
</dbReference>
<reference evidence="9" key="1">
    <citation type="submission" date="2015-12" db="EMBL/GenBank/DDBJ databases">
        <title>NF-YB Regulates Spermatogonial Stem Cell Self-renewal and Proliferation in the Planarian Schmidtea mediterranea.</title>
        <authorList>
            <person name="Iyer H."/>
            <person name="Collins J.J.III."/>
            <person name="Newmark P.A."/>
        </authorList>
    </citation>
    <scope>NUCLEOTIDE SEQUENCE</scope>
</reference>
<evidence type="ECO:0000256" key="6">
    <source>
        <dbReference type="ARBA" id="ARBA00023163"/>
    </source>
</evidence>
<dbReference type="GO" id="GO:0000978">
    <property type="term" value="F:RNA polymerase II cis-regulatory region sequence-specific DNA binding"/>
    <property type="evidence" value="ECO:0007669"/>
    <property type="project" value="TreeGrafter"/>
</dbReference>
<sequence>MDSNQENIVSDNNFDSYYENMDHQVQQGDGEYTQEFEQLSPLREQDRFLPIANVSKIMKKAVPTNGKISKEAKEIVQECVSEYISFITSEAAEKCQQEKRKTINGEDLLWAMANLGFEQSVEPLRLFLTKYREANKLDSSIMDDSIEMGRHMDNNMGNVENTIYLRDNIEYVQSEAGHDSTTATGTITLSTDGSSSGNIYVTYPTNLNTINGCNNNVDNSNL</sequence>
<evidence type="ECO:0000256" key="1">
    <source>
        <dbReference type="ARBA" id="ARBA00004123"/>
    </source>
</evidence>
<dbReference type="OrthoDB" id="386949at2759"/>
<dbReference type="SUPFAM" id="SSF47113">
    <property type="entry name" value="Histone-fold"/>
    <property type="match status" value="1"/>
</dbReference>